<evidence type="ECO:0000313" key="2">
    <source>
        <dbReference type="EMBL" id="MEQ2182286.1"/>
    </source>
</evidence>
<evidence type="ECO:0000256" key="1">
    <source>
        <dbReference type="SAM" id="Phobius"/>
    </source>
</evidence>
<protein>
    <recommendedName>
        <fullName evidence="4">NADH dehydrogenase subunit 6</fullName>
    </recommendedName>
</protein>
<feature type="transmembrane region" description="Helical" evidence="1">
    <location>
        <begin position="60"/>
        <end position="78"/>
    </location>
</feature>
<accession>A0ABV0PFV1</accession>
<feature type="transmembrane region" description="Helical" evidence="1">
    <location>
        <begin position="31"/>
        <end position="48"/>
    </location>
</feature>
<gene>
    <name evidence="2" type="ORF">GOODEAATRI_020757</name>
</gene>
<sequence>MDWFSRAILFMCLLGLNSISSSVISWFHASLLAVDIYTLVICLFLLMLEHIVCFCPGFTIVFYFSCFLVLAIMSLIDFYPHFDQLSLCALLDHSSFVLIIFVCDYC</sequence>
<dbReference type="EMBL" id="JAHRIO010071929">
    <property type="protein sequence ID" value="MEQ2182286.1"/>
    <property type="molecule type" value="Genomic_DNA"/>
</dbReference>
<dbReference type="Proteomes" id="UP001476798">
    <property type="component" value="Unassembled WGS sequence"/>
</dbReference>
<reference evidence="2 3" key="1">
    <citation type="submission" date="2021-06" db="EMBL/GenBank/DDBJ databases">
        <authorList>
            <person name="Palmer J.M."/>
        </authorList>
    </citation>
    <scope>NUCLEOTIDE SEQUENCE [LARGE SCALE GENOMIC DNA]</scope>
    <source>
        <strain evidence="2 3">GA_2019</strain>
        <tissue evidence="2">Muscle</tissue>
    </source>
</reference>
<evidence type="ECO:0008006" key="4">
    <source>
        <dbReference type="Google" id="ProtNLM"/>
    </source>
</evidence>
<comment type="caution">
    <text evidence="2">The sequence shown here is derived from an EMBL/GenBank/DDBJ whole genome shotgun (WGS) entry which is preliminary data.</text>
</comment>
<keyword evidence="1" id="KW-0812">Transmembrane</keyword>
<keyword evidence="1" id="KW-1133">Transmembrane helix</keyword>
<organism evidence="2 3">
    <name type="scientific">Goodea atripinnis</name>
    <dbReference type="NCBI Taxonomy" id="208336"/>
    <lineage>
        <taxon>Eukaryota</taxon>
        <taxon>Metazoa</taxon>
        <taxon>Chordata</taxon>
        <taxon>Craniata</taxon>
        <taxon>Vertebrata</taxon>
        <taxon>Euteleostomi</taxon>
        <taxon>Actinopterygii</taxon>
        <taxon>Neopterygii</taxon>
        <taxon>Teleostei</taxon>
        <taxon>Neoteleostei</taxon>
        <taxon>Acanthomorphata</taxon>
        <taxon>Ovalentaria</taxon>
        <taxon>Atherinomorphae</taxon>
        <taxon>Cyprinodontiformes</taxon>
        <taxon>Goodeidae</taxon>
        <taxon>Goodea</taxon>
    </lineage>
</organism>
<name>A0ABV0PFV1_9TELE</name>
<proteinExistence type="predicted"/>
<keyword evidence="1" id="KW-0472">Membrane</keyword>
<evidence type="ECO:0000313" key="3">
    <source>
        <dbReference type="Proteomes" id="UP001476798"/>
    </source>
</evidence>
<keyword evidence="3" id="KW-1185">Reference proteome</keyword>